<dbReference type="RefSeq" id="WP_344230974.1">
    <property type="nucleotide sequence ID" value="NZ_BAAALH010000003.1"/>
</dbReference>
<proteinExistence type="predicted"/>
<keyword evidence="1" id="KW-0812">Transmembrane</keyword>
<dbReference type="Proteomes" id="UP001595965">
    <property type="component" value="Unassembled WGS sequence"/>
</dbReference>
<feature type="transmembrane region" description="Helical" evidence="1">
    <location>
        <begin position="6"/>
        <end position="26"/>
    </location>
</feature>
<reference evidence="3" key="1">
    <citation type="journal article" date="2019" name="Int. J. Syst. Evol. Microbiol.">
        <title>The Global Catalogue of Microorganisms (GCM) 10K type strain sequencing project: providing services to taxonomists for standard genome sequencing and annotation.</title>
        <authorList>
            <consortium name="The Broad Institute Genomics Platform"/>
            <consortium name="The Broad Institute Genome Sequencing Center for Infectious Disease"/>
            <person name="Wu L."/>
            <person name="Ma J."/>
        </authorList>
    </citation>
    <scope>NUCLEOTIDE SEQUENCE [LARGE SCALE GENOMIC DNA]</scope>
    <source>
        <strain evidence="3">CGMCC 1.12125</strain>
    </source>
</reference>
<sequence>MDTSLVSQIVIAAATLLASLGGYVLAGRNENRRDARTMHRELQLRNSERAARLDDQRHALQRETLLALQDAVQAMARFTSQIMHFDHMQARQGEYTHLPGTLSDDSYANLVEVRRLQSRILDANVRDAVDRCVLLSRRLSTSPSDLEGLSGENLERHVMTKFGEFHDGYESASNILGEAVRREIAWQPLTA</sequence>
<evidence type="ECO:0000256" key="1">
    <source>
        <dbReference type="SAM" id="Phobius"/>
    </source>
</evidence>
<organism evidence="2 3">
    <name type="scientific">Citricoccus alkalitolerans</name>
    <dbReference type="NCBI Taxonomy" id="246603"/>
    <lineage>
        <taxon>Bacteria</taxon>
        <taxon>Bacillati</taxon>
        <taxon>Actinomycetota</taxon>
        <taxon>Actinomycetes</taxon>
        <taxon>Micrococcales</taxon>
        <taxon>Micrococcaceae</taxon>
        <taxon>Citricoccus</taxon>
    </lineage>
</organism>
<comment type="caution">
    <text evidence="2">The sequence shown here is derived from an EMBL/GenBank/DDBJ whole genome shotgun (WGS) entry which is preliminary data.</text>
</comment>
<gene>
    <name evidence="2" type="ORF">ACFO0K_15435</name>
</gene>
<keyword evidence="1" id="KW-1133">Transmembrane helix</keyword>
<accession>A0ABV8Y2I3</accession>
<keyword evidence="3" id="KW-1185">Reference proteome</keyword>
<evidence type="ECO:0000313" key="3">
    <source>
        <dbReference type="Proteomes" id="UP001595965"/>
    </source>
</evidence>
<dbReference type="EMBL" id="JBHSEN010000003">
    <property type="protein sequence ID" value="MFC4431062.1"/>
    <property type="molecule type" value="Genomic_DNA"/>
</dbReference>
<keyword evidence="1" id="KW-0472">Membrane</keyword>
<name>A0ABV8Y2I3_9MICC</name>
<evidence type="ECO:0000313" key="2">
    <source>
        <dbReference type="EMBL" id="MFC4431062.1"/>
    </source>
</evidence>
<protein>
    <submittedName>
        <fullName evidence="2">Uncharacterized protein</fullName>
    </submittedName>
</protein>